<dbReference type="EMBL" id="JAVDBT010000008">
    <property type="protein sequence ID" value="MDQ2066757.1"/>
    <property type="molecule type" value="Genomic_DNA"/>
</dbReference>
<protein>
    <submittedName>
        <fullName evidence="1">Uncharacterized protein</fullName>
    </submittedName>
</protein>
<proteinExistence type="predicted"/>
<evidence type="ECO:0000313" key="1">
    <source>
        <dbReference type="EMBL" id="MDQ2066757.1"/>
    </source>
</evidence>
<accession>A0ABU0VYC9</accession>
<evidence type="ECO:0000313" key="2">
    <source>
        <dbReference type="Proteomes" id="UP001239680"/>
    </source>
</evidence>
<dbReference type="Proteomes" id="UP001239680">
    <property type="component" value="Unassembled WGS sequence"/>
</dbReference>
<sequence length="64" mass="7246">MSESRQPFDEVGFIMEVESEGFDAQNDKHIAGVQEMIRTKLIWQLQGSWQRLATALINAGLVKP</sequence>
<reference evidence="1 2" key="1">
    <citation type="submission" date="2023-08" db="EMBL/GenBank/DDBJ databases">
        <title>Characterization of two Paracoccaceae strains isolated from Phycosphere and proposal of Xinfangfangia lacusdiani sp. nov.</title>
        <authorList>
            <person name="Deng Y."/>
            <person name="Zhang Y.Q."/>
        </authorList>
    </citation>
    <scope>NUCLEOTIDE SEQUENCE [LARGE SCALE GENOMIC DNA]</scope>
    <source>
        <strain evidence="1 2">CPCC 101601</strain>
    </source>
</reference>
<dbReference type="RefSeq" id="WP_306680468.1">
    <property type="nucleotide sequence ID" value="NZ_JAVDBT010000008.1"/>
</dbReference>
<organism evidence="1 2">
    <name type="scientific">Pseudogemmobacter lacusdianii</name>
    <dbReference type="NCBI Taxonomy" id="3069608"/>
    <lineage>
        <taxon>Bacteria</taxon>
        <taxon>Pseudomonadati</taxon>
        <taxon>Pseudomonadota</taxon>
        <taxon>Alphaproteobacteria</taxon>
        <taxon>Rhodobacterales</taxon>
        <taxon>Paracoccaceae</taxon>
        <taxon>Pseudogemmobacter</taxon>
    </lineage>
</organism>
<name>A0ABU0VYC9_9RHOB</name>
<comment type="caution">
    <text evidence="1">The sequence shown here is derived from an EMBL/GenBank/DDBJ whole genome shotgun (WGS) entry which is preliminary data.</text>
</comment>
<keyword evidence="2" id="KW-1185">Reference proteome</keyword>
<gene>
    <name evidence="1" type="ORF">Q9295_10240</name>
</gene>